<keyword evidence="1" id="KW-0378">Hydrolase</keyword>
<dbReference type="RefSeq" id="WP_012103033.1">
    <property type="nucleotide sequence ID" value="NZ_CP018335.1"/>
</dbReference>
<organism evidence="1 2">
    <name type="scientific">Clostridium kluyveri</name>
    <dbReference type="NCBI Taxonomy" id="1534"/>
    <lineage>
        <taxon>Bacteria</taxon>
        <taxon>Bacillati</taxon>
        <taxon>Bacillota</taxon>
        <taxon>Clostridia</taxon>
        <taxon>Eubacteriales</taxon>
        <taxon>Clostridiaceae</taxon>
        <taxon>Clostridium</taxon>
    </lineage>
</organism>
<name>A0A1L5FAF7_CLOKL</name>
<accession>A0A1L5FAF7</accession>
<gene>
    <name evidence="1" type="ORF">BS101_15185</name>
</gene>
<dbReference type="OrthoDB" id="1911932at2"/>
<dbReference type="EMBL" id="CP018335">
    <property type="protein sequence ID" value="APM39982.1"/>
    <property type="molecule type" value="Genomic_DNA"/>
</dbReference>
<sequence length="63" mass="7178">MNTTYCLSHIPEEIKKQVTDLISKSGIPAEDFIKGLADYYNVKNAKADSIVLDYSNYWNSFVD</sequence>
<dbReference type="OMA" id="YSNYWNS"/>
<dbReference type="AlphaFoldDB" id="A0A1L5FAF7"/>
<reference evidence="1 2" key="1">
    <citation type="submission" date="2016-12" db="EMBL/GenBank/DDBJ databases">
        <title>Complete genome sequence of Clostridium kluyveri JZZ isolated from the pit mud of a Chinese flavor liquor-making factory.</title>
        <authorList>
            <person name="Wang Y."/>
        </authorList>
    </citation>
    <scope>NUCLEOTIDE SEQUENCE [LARGE SCALE GENOMIC DNA]</scope>
    <source>
        <strain evidence="1 2">JZZ</strain>
    </source>
</reference>
<dbReference type="GO" id="GO:0016787">
    <property type="term" value="F:hydrolase activity"/>
    <property type="evidence" value="ECO:0007669"/>
    <property type="project" value="UniProtKB-KW"/>
</dbReference>
<protein>
    <submittedName>
        <fullName evidence="1">Hydrolase</fullName>
    </submittedName>
</protein>
<evidence type="ECO:0000313" key="1">
    <source>
        <dbReference type="EMBL" id="APM39982.1"/>
    </source>
</evidence>
<dbReference type="Proteomes" id="UP000184604">
    <property type="component" value="Chromosome"/>
</dbReference>
<evidence type="ECO:0000313" key="2">
    <source>
        <dbReference type="Proteomes" id="UP000184604"/>
    </source>
</evidence>
<proteinExistence type="predicted"/>